<dbReference type="Pfam" id="PF01619">
    <property type="entry name" value="Pro_dh"/>
    <property type="match status" value="1"/>
</dbReference>
<keyword evidence="9" id="KW-1185">Reference proteome</keyword>
<organism evidence="8 9">
    <name type="scientific">Trematosphaeria pertusa</name>
    <dbReference type="NCBI Taxonomy" id="390896"/>
    <lineage>
        <taxon>Eukaryota</taxon>
        <taxon>Fungi</taxon>
        <taxon>Dikarya</taxon>
        <taxon>Ascomycota</taxon>
        <taxon>Pezizomycotina</taxon>
        <taxon>Dothideomycetes</taxon>
        <taxon>Pleosporomycetidae</taxon>
        <taxon>Pleosporales</taxon>
        <taxon>Massarineae</taxon>
        <taxon>Trematosphaeriaceae</taxon>
        <taxon>Trematosphaeria</taxon>
    </lineage>
</organism>
<evidence type="ECO:0000256" key="3">
    <source>
        <dbReference type="ARBA" id="ARBA00023002"/>
    </source>
</evidence>
<dbReference type="OrthoDB" id="5464at2759"/>
<keyword evidence="3 5" id="KW-0560">Oxidoreductase</keyword>
<comment type="function">
    <text evidence="5">Converts proline to delta-1-pyrroline-5-carboxylate.</text>
</comment>
<dbReference type="SUPFAM" id="SSF51730">
    <property type="entry name" value="FAD-linked oxidoreductase"/>
    <property type="match status" value="1"/>
</dbReference>
<evidence type="ECO:0000313" key="9">
    <source>
        <dbReference type="Proteomes" id="UP000800094"/>
    </source>
</evidence>
<dbReference type="EMBL" id="ML987198">
    <property type="protein sequence ID" value="KAF2246378.1"/>
    <property type="molecule type" value="Genomic_DNA"/>
</dbReference>
<keyword evidence="4 5" id="KW-0642">Proline metabolism</keyword>
<dbReference type="PANTHER" id="PTHR13914:SF0">
    <property type="entry name" value="PROLINE DEHYDROGENASE 1, MITOCHONDRIAL"/>
    <property type="match status" value="1"/>
</dbReference>
<evidence type="ECO:0000256" key="5">
    <source>
        <dbReference type="RuleBase" id="RU364054"/>
    </source>
</evidence>
<sequence>MLHFRLSMPRLRSSKTPNSATGSKPLPPPDFPLATMPLRMLLRSLFIATISSKRYLLIPALHLLAFFAKPGRSFLFNVDRNPVLHALLKKTLYNQFCAGESVQETKACVRQLKELGFQGVILTYAKEMVFDHKARAELQESVDLERAKYGKVAPECSASIEEWRLGTLKTVDLIDEGDMLAIKMSGAGPSVTSAFANNAPPPPQLLSALSEIATKCADRRIRLIVDAESQHIQPGIAHTTLSLMRQFNHGADAVIYNTYQAYLKSTPAVLAHHIDAAEKEGFTLGLKLVRGAYMHSDDRALIHARKQDTDDAYNALAQGALCRRIGEFGAPDADARRFPAVNLLLASHNKDSVLAAHRLHAQRVEAGLPTVPVCYAQLHGMADAVSFSLLREEGAEGEKPGVFKCSTWGSVGECVGYLLRRAVENRDAVLRTGEEVRAVRREVGRRLGF</sequence>
<evidence type="ECO:0000256" key="4">
    <source>
        <dbReference type="ARBA" id="ARBA00023062"/>
    </source>
</evidence>
<dbReference type="InterPro" id="IPR029041">
    <property type="entry name" value="FAD-linked_oxidoreductase-like"/>
</dbReference>
<feature type="region of interest" description="Disordered" evidence="6">
    <location>
        <begin position="1"/>
        <end position="28"/>
    </location>
</feature>
<evidence type="ECO:0000256" key="1">
    <source>
        <dbReference type="ARBA" id="ARBA00005869"/>
    </source>
</evidence>
<dbReference type="GeneID" id="54587698"/>
<comment type="catalytic activity">
    <reaction evidence="5">
        <text>L-proline + a quinone = (S)-1-pyrroline-5-carboxylate + a quinol + H(+)</text>
        <dbReference type="Rhea" id="RHEA:23784"/>
        <dbReference type="ChEBI" id="CHEBI:15378"/>
        <dbReference type="ChEBI" id="CHEBI:17388"/>
        <dbReference type="ChEBI" id="CHEBI:24646"/>
        <dbReference type="ChEBI" id="CHEBI:60039"/>
        <dbReference type="ChEBI" id="CHEBI:132124"/>
        <dbReference type="EC" id="1.5.5.2"/>
    </reaction>
</comment>
<reference evidence="8" key="1">
    <citation type="journal article" date="2020" name="Stud. Mycol.">
        <title>101 Dothideomycetes genomes: a test case for predicting lifestyles and emergence of pathogens.</title>
        <authorList>
            <person name="Haridas S."/>
            <person name="Albert R."/>
            <person name="Binder M."/>
            <person name="Bloem J."/>
            <person name="Labutti K."/>
            <person name="Salamov A."/>
            <person name="Andreopoulos B."/>
            <person name="Baker S."/>
            <person name="Barry K."/>
            <person name="Bills G."/>
            <person name="Bluhm B."/>
            <person name="Cannon C."/>
            <person name="Castanera R."/>
            <person name="Culley D."/>
            <person name="Daum C."/>
            <person name="Ezra D."/>
            <person name="Gonzalez J."/>
            <person name="Henrissat B."/>
            <person name="Kuo A."/>
            <person name="Liang C."/>
            <person name="Lipzen A."/>
            <person name="Lutzoni F."/>
            <person name="Magnuson J."/>
            <person name="Mondo S."/>
            <person name="Nolan M."/>
            <person name="Ohm R."/>
            <person name="Pangilinan J."/>
            <person name="Park H.-J."/>
            <person name="Ramirez L."/>
            <person name="Alfaro M."/>
            <person name="Sun H."/>
            <person name="Tritt A."/>
            <person name="Yoshinaga Y."/>
            <person name="Zwiers L.-H."/>
            <person name="Turgeon B."/>
            <person name="Goodwin S."/>
            <person name="Spatafora J."/>
            <person name="Crous P."/>
            <person name="Grigoriev I."/>
        </authorList>
    </citation>
    <scope>NUCLEOTIDE SEQUENCE</scope>
    <source>
        <strain evidence="8">CBS 122368</strain>
    </source>
</reference>
<dbReference type="AlphaFoldDB" id="A0A6A6I8G6"/>
<evidence type="ECO:0000259" key="7">
    <source>
        <dbReference type="Pfam" id="PF01619"/>
    </source>
</evidence>
<dbReference type="InterPro" id="IPR002872">
    <property type="entry name" value="Proline_DH_dom"/>
</dbReference>
<evidence type="ECO:0000256" key="2">
    <source>
        <dbReference type="ARBA" id="ARBA00012695"/>
    </source>
</evidence>
<accession>A0A6A6I8G6</accession>
<evidence type="ECO:0000256" key="6">
    <source>
        <dbReference type="SAM" id="MobiDB-lite"/>
    </source>
</evidence>
<protein>
    <recommendedName>
        <fullName evidence="2 5">Proline dehydrogenase</fullName>
        <ecNumber evidence="2 5">1.5.5.2</ecNumber>
    </recommendedName>
</protein>
<keyword evidence="5" id="KW-0274">FAD</keyword>
<dbReference type="GO" id="GO:0004657">
    <property type="term" value="F:proline dehydrogenase activity"/>
    <property type="evidence" value="ECO:0007669"/>
    <property type="project" value="UniProtKB-EC"/>
</dbReference>
<dbReference type="InterPro" id="IPR015659">
    <property type="entry name" value="Proline_oxidase"/>
</dbReference>
<proteinExistence type="inferred from homology"/>
<dbReference type="Proteomes" id="UP000800094">
    <property type="component" value="Unassembled WGS sequence"/>
</dbReference>
<dbReference type="EC" id="1.5.5.2" evidence="2 5"/>
<evidence type="ECO:0000313" key="8">
    <source>
        <dbReference type="EMBL" id="KAF2246378.1"/>
    </source>
</evidence>
<name>A0A6A6I8G6_9PLEO</name>
<dbReference type="RefSeq" id="XP_033681382.1">
    <property type="nucleotide sequence ID" value="XM_033834368.1"/>
</dbReference>
<keyword evidence="5" id="KW-0285">Flavoprotein</keyword>
<dbReference type="GO" id="GO:0071949">
    <property type="term" value="F:FAD binding"/>
    <property type="evidence" value="ECO:0007669"/>
    <property type="project" value="TreeGrafter"/>
</dbReference>
<dbReference type="Gene3D" id="3.20.20.220">
    <property type="match status" value="1"/>
</dbReference>
<dbReference type="GO" id="GO:0005739">
    <property type="term" value="C:mitochondrion"/>
    <property type="evidence" value="ECO:0007669"/>
    <property type="project" value="TreeGrafter"/>
</dbReference>
<dbReference type="PANTHER" id="PTHR13914">
    <property type="entry name" value="PROLINE OXIDASE"/>
    <property type="match status" value="1"/>
</dbReference>
<gene>
    <name evidence="8" type="ORF">BU26DRAFT_576096</name>
</gene>
<dbReference type="GO" id="GO:0010133">
    <property type="term" value="P:L-proline catabolic process to L-glutamate"/>
    <property type="evidence" value="ECO:0007669"/>
    <property type="project" value="TreeGrafter"/>
</dbReference>
<comment type="cofactor">
    <cofactor evidence="5">
        <name>FAD</name>
        <dbReference type="ChEBI" id="CHEBI:57692"/>
    </cofactor>
</comment>
<feature type="domain" description="Proline dehydrogenase" evidence="7">
    <location>
        <begin position="109"/>
        <end position="428"/>
    </location>
</feature>
<comment type="similarity">
    <text evidence="1 5">Belongs to the proline oxidase family.</text>
</comment>